<dbReference type="Proteomes" id="UP000474778">
    <property type="component" value="Unassembled WGS sequence"/>
</dbReference>
<keyword evidence="2 4" id="KW-0479">Metal-binding</keyword>
<evidence type="ECO:0000256" key="4">
    <source>
        <dbReference type="PROSITE-ProRule" id="PRU00433"/>
    </source>
</evidence>
<organism evidence="7 8">
    <name type="scientific">Shewanella insulae</name>
    <dbReference type="NCBI Taxonomy" id="2681496"/>
    <lineage>
        <taxon>Bacteria</taxon>
        <taxon>Pseudomonadati</taxon>
        <taxon>Pseudomonadota</taxon>
        <taxon>Gammaproteobacteria</taxon>
        <taxon>Alteromonadales</taxon>
        <taxon>Shewanellaceae</taxon>
        <taxon>Shewanella</taxon>
    </lineage>
</organism>
<dbReference type="InterPro" id="IPR013320">
    <property type="entry name" value="ConA-like_dom_sf"/>
</dbReference>
<dbReference type="PROSITE" id="PS51007">
    <property type="entry name" value="CYTC"/>
    <property type="match status" value="1"/>
</dbReference>
<dbReference type="SUPFAM" id="SSF46626">
    <property type="entry name" value="Cytochrome c"/>
    <property type="match status" value="2"/>
</dbReference>
<dbReference type="Gene3D" id="2.60.120.200">
    <property type="match status" value="2"/>
</dbReference>
<evidence type="ECO:0000259" key="6">
    <source>
        <dbReference type="PROSITE" id="PS51175"/>
    </source>
</evidence>
<dbReference type="GO" id="GO:0046872">
    <property type="term" value="F:metal ion binding"/>
    <property type="evidence" value="ECO:0007669"/>
    <property type="project" value="UniProtKB-KW"/>
</dbReference>
<dbReference type="InterPro" id="IPR009056">
    <property type="entry name" value="Cyt_c-like_dom"/>
</dbReference>
<protein>
    <recommendedName>
        <fullName evidence="9">DUF1592 domain-containing protein</fullName>
    </recommendedName>
</protein>
<dbReference type="RefSeq" id="WP_160796864.1">
    <property type="nucleotide sequence ID" value="NZ_WRPA01000011.1"/>
</dbReference>
<dbReference type="SUPFAM" id="SSF49785">
    <property type="entry name" value="Galactose-binding domain-like"/>
    <property type="match status" value="1"/>
</dbReference>
<evidence type="ECO:0000313" key="8">
    <source>
        <dbReference type="Proteomes" id="UP000474778"/>
    </source>
</evidence>
<evidence type="ECO:0000259" key="5">
    <source>
        <dbReference type="PROSITE" id="PS51007"/>
    </source>
</evidence>
<feature type="domain" description="CBM6" evidence="6">
    <location>
        <begin position="1887"/>
        <end position="2016"/>
    </location>
</feature>
<dbReference type="Pfam" id="PF13442">
    <property type="entry name" value="Cytochrome_CBB3"/>
    <property type="match status" value="1"/>
</dbReference>
<name>A0A6L7HZ23_9GAMM</name>
<keyword evidence="1 4" id="KW-0349">Heme</keyword>
<evidence type="ECO:0000256" key="1">
    <source>
        <dbReference type="ARBA" id="ARBA00022617"/>
    </source>
</evidence>
<evidence type="ECO:0000313" key="7">
    <source>
        <dbReference type="EMBL" id="MXR69592.1"/>
    </source>
</evidence>
<dbReference type="GO" id="GO:0020037">
    <property type="term" value="F:heme binding"/>
    <property type="evidence" value="ECO:0007669"/>
    <property type="project" value="InterPro"/>
</dbReference>
<keyword evidence="8" id="KW-1185">Reference proteome</keyword>
<dbReference type="SUPFAM" id="SSF63829">
    <property type="entry name" value="Calcium-dependent phosphotriesterase"/>
    <property type="match status" value="1"/>
</dbReference>
<gene>
    <name evidence="7" type="ORF">GNT65_13055</name>
</gene>
<proteinExistence type="predicted"/>
<dbReference type="EMBL" id="WRPA01000011">
    <property type="protein sequence ID" value="MXR69592.1"/>
    <property type="molecule type" value="Genomic_DNA"/>
</dbReference>
<dbReference type="Gene3D" id="2.60.120.260">
    <property type="entry name" value="Galactose-binding domain-like"/>
    <property type="match status" value="1"/>
</dbReference>
<dbReference type="InterPro" id="IPR008979">
    <property type="entry name" value="Galactose-bd-like_sf"/>
</dbReference>
<evidence type="ECO:0008006" key="9">
    <source>
        <dbReference type="Google" id="ProtNLM"/>
    </source>
</evidence>
<evidence type="ECO:0000256" key="3">
    <source>
        <dbReference type="ARBA" id="ARBA00023004"/>
    </source>
</evidence>
<dbReference type="GO" id="GO:0009055">
    <property type="term" value="F:electron transfer activity"/>
    <property type="evidence" value="ECO:0007669"/>
    <property type="project" value="InterPro"/>
</dbReference>
<dbReference type="Gene3D" id="2.120.10.30">
    <property type="entry name" value="TolB, C-terminal domain"/>
    <property type="match status" value="1"/>
</dbReference>
<dbReference type="Pfam" id="PF13385">
    <property type="entry name" value="Laminin_G_3"/>
    <property type="match status" value="2"/>
</dbReference>
<keyword evidence="3 4" id="KW-0408">Iron</keyword>
<dbReference type="GO" id="GO:0030246">
    <property type="term" value="F:carbohydrate binding"/>
    <property type="evidence" value="ECO:0007669"/>
    <property type="project" value="InterPro"/>
</dbReference>
<accession>A0A6L7HZ23</accession>
<dbReference type="PROSITE" id="PS51175">
    <property type="entry name" value="CBM6"/>
    <property type="match status" value="1"/>
</dbReference>
<sequence length="2122" mass="234515">MKKLCIPLIATLSTSAFGDINEDLVSWHKFEQVSGVSLSNEISGGMPLDIQGNYQLVPGPKGNAIRIGGQGQELKGQMNGWQPSEYTVSFWSRLAFPNGDKSFSHVGVGSSRFGFNIKRSGEILAYADFDKPLVLKPAQQLQPLDEWNLWTVSYDGQELTLYQNGKQLGSQSDTGALQPFWQFKVAFGKELAEATDVDASIDELRIYSRALKGLEIWQLYDSPDADYLGTVSLTLPESPAAAVDDSAVTGSLYHFISGSRIPFSGRWGESLTLDNLPNGKYQLTLDTIEGYVPRLLPKVIEISDNNLSVEQTVLYRAPIEVNELSPLPGVQVELFSQGLFQPRQMAMGNQVLYVGSSAIPVDNEGAAGLIYAMALDPQTGEPGEPYVVASGLEEPHGVAYRNGNLYFSTVGALYKISDIDNRYRTLPSAEKIYTFPADEGTVLTGSFRYWHQKHPLKFNPYDPDDEGLYMAIGRPCNVCVMEDKRYGTIVRLDLDTLTTIVAEGIRNSVGFDWHPVTQEIWFSDNNRQGFDNPDEINHVTSWGQHFGAPYVFGKEIIGITQDEYDGKTSAAVPAGGVLTDIAPADINIANYRAPAFEVETNSAPLGVMFWDKYPAADNQQHLLFATHGNGQKAVRPALELRMLTVNDNGSVAFEQPLVHGWMQDIDTASYACLTSACIGRPVEMLELSDGSFLLSDDKAGVIYRVSYQAPGIDSSLTIQVPAKPDAAIEDELLAGRLIDAQGNERRFYVNWNESQFQFVGLPEGDYRVVMNSLPGWQPDQGSYTLSISAGDLNPVLNWQYQPEVLNGSLSVSLPAKPAGYTGTELPRVTVTGAQSQTLELAWGETRQLELSFGQYQLAFSYLWGGLPSPLTQVIDLSETSPQTLVNLDYLITADVGKRIAEQQCNACHGTGAQGLVTEPIAESWIGLGFDQLVNKIDSMPLHCDNNCAEQVGRYLWESLWGQFGAPTLPPPTNEVQGSAPQAQIDVAQVQQGLISVSWFYEGETGVPGAVSGQTLEYRYLQPTPSAWQSSAAISGLSTQLQPSFGGDIELRLATLDTQGSTSYSASVLVTLSDMPQWKLSTDGLYIHWNFDEIVTSQANDLSGNGLPLTYLTANYVYSDDAVAGYAFKPGQKNNFAELSLDDEHQIDLGQSDFSVSFWLKSDSSVDSWGRNQIFYYGDGFSQDSFFFSTLGNFNVQFKTDNTGGNQWASTANSVVPGRWQMFTYVRKQTGEFSAYIDGQLVGQGVHASTGKPIKLIKPYEFIDASLDEFRVYKRSLSADEVRTLYLTPTAGTKSTNAGGTGVIDVSDMSGDQLWQNFNCAACHGADGLGATPILESLYRDDIIDLIRDTMPYGNPGGCDQECAERLYAWMYDEFITHGSNPPTMPPVIGSGLDAYLDDSQAAWLLYKASLNLGARLPSAEEQQRLIDEGAGVLPQLLDDLLQEESFADRIGEIYHDVLHTKGTEGTVGAVGAFAANLGGDSSWFYKVTGDVQLQGQLWLRTTNAHNAESTELVKYLVRNNRPFSEVLTADYTMVNYYNARSYGIEGQFSFREQAEPSIAEYPWDETDFQPVKLGIAHAGVMTNPVFMRRYPTTPTNRNRHRAYSFYKKFLATDILEIGGERPKAEDLVADGVPTLTNPVCTGCHQVMDPVASSFQHWAGSEYVWTMPKESWDNKYWPQNEILAPGFNGKLSPSYFDPDISPLQWLMGEAVQDSRFALSVVRTLFAPVTGYPLLAKPLDNDSDTSKARYATQQQDINSLATRFREGNFDIRALVKDLLLSQYAQRDNAFGGSRSLLTPEQLARKVNAVFGQDWEEGSYFDWLEEIGTQLMYGGIDHQDVLDRQSVLSGTGATVQTWLANDFACQIVPQQLAQAAESRVIATGLAPEGVGIRIAPSEFVFSDGQLEANASQSVGYGDDFVYQFAWGDDKEISATVSVGQAGQYQLVLPYANGNDQPVLFQLFVDGQLWADDISLGSTKGWWRWTHEVLDAIYLSAGSHEIRLKAKGFSYVKIDGLFLRDTARTEAEVRSNLQQLMYRIYGEQLASDSPQVTRAWQLYQQLLSTGLNAVRSDEANPYLDGACQVQTHRQEGVSYPYEDNQDPHFYVRAWMATLTFMLKDYRFFYQ</sequence>
<reference evidence="7 8" key="1">
    <citation type="submission" date="2019-12" db="EMBL/GenBank/DDBJ databases">
        <title>Shewanella insulae sp. nov., isolated from a tidal flat.</title>
        <authorList>
            <person name="Yoon J.-H."/>
        </authorList>
    </citation>
    <scope>NUCLEOTIDE SEQUENCE [LARGE SCALE GENOMIC DNA]</scope>
    <source>
        <strain evidence="7 8">JBTF-M18</strain>
    </source>
</reference>
<dbReference type="InterPro" id="IPR005084">
    <property type="entry name" value="CBM6"/>
</dbReference>
<comment type="caution">
    <text evidence="7">The sequence shown here is derived from an EMBL/GenBank/DDBJ whole genome shotgun (WGS) entry which is preliminary data.</text>
</comment>
<feature type="domain" description="Cytochrome c" evidence="5">
    <location>
        <begin position="1305"/>
        <end position="1408"/>
    </location>
</feature>
<evidence type="ECO:0000256" key="2">
    <source>
        <dbReference type="ARBA" id="ARBA00022723"/>
    </source>
</evidence>
<dbReference type="InterPro" id="IPR011042">
    <property type="entry name" value="6-blade_b-propeller_TolB-like"/>
</dbReference>
<dbReference type="InterPro" id="IPR036909">
    <property type="entry name" value="Cyt_c-like_dom_sf"/>
</dbReference>
<dbReference type="SUPFAM" id="SSF49899">
    <property type="entry name" value="Concanavalin A-like lectins/glucanases"/>
    <property type="match status" value="2"/>
</dbReference>